<evidence type="ECO:0000259" key="9">
    <source>
        <dbReference type="PROSITE" id="PS51203"/>
    </source>
</evidence>
<dbReference type="GO" id="GO:0005737">
    <property type="term" value="C:cytoplasm"/>
    <property type="evidence" value="ECO:0007669"/>
    <property type="project" value="UniProtKB-SubCell"/>
</dbReference>
<feature type="compositionally biased region" description="Basic and acidic residues" evidence="8">
    <location>
        <begin position="208"/>
        <end position="226"/>
    </location>
</feature>
<comment type="subcellular location">
    <subcellularLocation>
        <location evidence="1">Cytoplasm</location>
    </subcellularLocation>
</comment>
<dbReference type="InterPro" id="IPR037898">
    <property type="entry name" value="NudC_fam"/>
</dbReference>
<dbReference type="WBParaSite" id="SSLN_0000348701-mRNA-1">
    <property type="protein sequence ID" value="SSLN_0000348701-mRNA-1"/>
    <property type="gene ID" value="SSLN_0000348701"/>
</dbReference>
<dbReference type="InterPro" id="IPR015419">
    <property type="entry name" value="CTAG/Pcc1"/>
</dbReference>
<dbReference type="InterPro" id="IPR007052">
    <property type="entry name" value="CS_dom"/>
</dbReference>
<dbReference type="Gene3D" id="2.60.40.790">
    <property type="match status" value="1"/>
</dbReference>
<evidence type="ECO:0000256" key="3">
    <source>
        <dbReference type="ARBA" id="ARBA00010513"/>
    </source>
</evidence>
<evidence type="ECO:0000256" key="5">
    <source>
        <dbReference type="ARBA" id="ARBA00022490"/>
    </source>
</evidence>
<dbReference type="PANTHER" id="PTHR12356:SF3">
    <property type="entry name" value="NUCLEAR MIGRATION PROTEIN NUDC"/>
    <property type="match status" value="1"/>
</dbReference>
<dbReference type="PANTHER" id="PTHR12356">
    <property type="entry name" value="NUCLEAR MOVEMENT PROTEIN NUDC"/>
    <property type="match status" value="1"/>
</dbReference>
<keyword evidence="5" id="KW-0963">Cytoplasm</keyword>
<evidence type="ECO:0000256" key="7">
    <source>
        <dbReference type="ARBA" id="ARBA00030427"/>
    </source>
</evidence>
<dbReference type="GO" id="GO:0006457">
    <property type="term" value="P:protein folding"/>
    <property type="evidence" value="ECO:0007669"/>
    <property type="project" value="TreeGrafter"/>
</dbReference>
<dbReference type="Pfam" id="PF09341">
    <property type="entry name" value="Pcc1"/>
    <property type="match status" value="1"/>
</dbReference>
<dbReference type="Pfam" id="PF04969">
    <property type="entry name" value="CS"/>
    <property type="match status" value="1"/>
</dbReference>
<evidence type="ECO:0000256" key="4">
    <source>
        <dbReference type="ARBA" id="ARBA00017641"/>
    </source>
</evidence>
<feature type="compositionally biased region" description="Basic and acidic residues" evidence="8">
    <location>
        <begin position="148"/>
        <end position="164"/>
    </location>
</feature>
<dbReference type="AlphaFoldDB" id="A0A183SGN6"/>
<evidence type="ECO:0000313" key="10">
    <source>
        <dbReference type="WBParaSite" id="SSLN_0000348701-mRNA-1"/>
    </source>
</evidence>
<protein>
    <recommendedName>
        <fullName evidence="4">Nuclear migration protein nudC</fullName>
    </recommendedName>
    <alternativeName>
        <fullName evidence="7">Nuclear distribution protein C homolog</fullName>
    </alternativeName>
</protein>
<evidence type="ECO:0000256" key="8">
    <source>
        <dbReference type="SAM" id="MobiDB-lite"/>
    </source>
</evidence>
<comment type="similarity">
    <text evidence="3">Belongs to the nudC family.</text>
</comment>
<feature type="region of interest" description="Disordered" evidence="8">
    <location>
        <begin position="196"/>
        <end position="258"/>
    </location>
</feature>
<evidence type="ECO:0000256" key="2">
    <source>
        <dbReference type="ARBA" id="ARBA00007073"/>
    </source>
</evidence>
<comment type="similarity">
    <text evidence="2">Belongs to the CTAG/PCC1 family.</text>
</comment>
<dbReference type="SUPFAM" id="SSF49764">
    <property type="entry name" value="HSP20-like chaperones"/>
    <property type="match status" value="1"/>
</dbReference>
<name>A0A183SGN6_SCHSO</name>
<dbReference type="InterPro" id="IPR025934">
    <property type="entry name" value="NudC_N_dom"/>
</dbReference>
<dbReference type="GO" id="GO:0051082">
    <property type="term" value="F:unfolded protein binding"/>
    <property type="evidence" value="ECO:0007669"/>
    <property type="project" value="TreeGrafter"/>
</dbReference>
<evidence type="ECO:0000256" key="6">
    <source>
        <dbReference type="ARBA" id="ARBA00022553"/>
    </source>
</evidence>
<dbReference type="Gene3D" id="3.30.310.50">
    <property type="entry name" value="Alpha-D-phosphohexomutase, C-terminal domain"/>
    <property type="match status" value="1"/>
</dbReference>
<evidence type="ECO:0000256" key="1">
    <source>
        <dbReference type="ARBA" id="ARBA00004496"/>
    </source>
</evidence>
<feature type="region of interest" description="Disordered" evidence="8">
    <location>
        <begin position="148"/>
        <end position="167"/>
    </location>
</feature>
<dbReference type="FunFam" id="2.60.40.790:FF:000001">
    <property type="entry name" value="Nuclear migration protein nudC"/>
    <property type="match status" value="1"/>
</dbReference>
<feature type="domain" description="CS" evidence="9">
    <location>
        <begin position="254"/>
        <end position="344"/>
    </location>
</feature>
<dbReference type="PROSITE" id="PS51203">
    <property type="entry name" value="CS"/>
    <property type="match status" value="1"/>
</dbReference>
<keyword evidence="6" id="KW-0597">Phosphoprotein</keyword>
<dbReference type="InterPro" id="IPR008978">
    <property type="entry name" value="HSP20-like_chaperone"/>
</dbReference>
<dbReference type="Pfam" id="PF14050">
    <property type="entry name" value="Nudc_N"/>
    <property type="match status" value="1"/>
</dbReference>
<accession>A0A183SGN6</accession>
<sequence length="417" mass="47601">LMKIEIPFPNPKAALVAYRALVVDPPPPRSTVNIKFFVRDNLIIAEFSPASDKTEPNSLSQLKKLRIAVSSWLELVFLTCETMAIMEDALDGLFVNIAHQCPNGIQGLLEAFFGFLARRTDFYYGSTESAAKKLVLDNFKKYKDVATTRREREREEMKEKDEREKRRRAEKAEEALRKNAEKAAEAAGVVIEEVFDEPSANGEQPTEVEVKEDKVPTASEKPEPKPVKIGPLEEGEEEDEADKDKLKPNEGNGGDLPNYRWVQTLGDVDLYIPTKLPTRIKSRQVTVQFKRKHLKIAIGGNTILDGPLYNEIKTEECSWILEDGLEVVVHLEKINKMEWWSRIVDGEPEINTKRVQPENSKLGDLDGETRSMVEKMMYDQQQKQLGRPTSEEQKKQEMLKKFMDAHPEMDFSKCKFG</sequence>
<organism evidence="10">
    <name type="scientific">Schistocephalus solidus</name>
    <name type="common">Tapeworm</name>
    <dbReference type="NCBI Taxonomy" id="70667"/>
    <lineage>
        <taxon>Eukaryota</taxon>
        <taxon>Metazoa</taxon>
        <taxon>Spiralia</taxon>
        <taxon>Lophotrochozoa</taxon>
        <taxon>Platyhelminthes</taxon>
        <taxon>Cestoda</taxon>
        <taxon>Eucestoda</taxon>
        <taxon>Diphyllobothriidea</taxon>
        <taxon>Diphyllobothriidae</taxon>
        <taxon>Schistocephalus</taxon>
    </lineage>
</organism>
<reference evidence="10" key="1">
    <citation type="submission" date="2016-06" db="UniProtKB">
        <authorList>
            <consortium name="WormBaseParasite"/>
        </authorList>
    </citation>
    <scope>IDENTIFICATION</scope>
</reference>
<proteinExistence type="inferred from homology"/>